<dbReference type="Proteomes" id="UP001161580">
    <property type="component" value="Unassembled WGS sequence"/>
</dbReference>
<proteinExistence type="predicted"/>
<dbReference type="GO" id="GO:0003700">
    <property type="term" value="F:DNA-binding transcription factor activity"/>
    <property type="evidence" value="ECO:0007669"/>
    <property type="project" value="TreeGrafter"/>
</dbReference>
<evidence type="ECO:0000313" key="5">
    <source>
        <dbReference type="EMBL" id="MDI7924801.1"/>
    </source>
</evidence>
<dbReference type="CDD" id="cd01575">
    <property type="entry name" value="PBP1_GntR"/>
    <property type="match status" value="1"/>
</dbReference>
<dbReference type="PROSITE" id="PS00356">
    <property type="entry name" value="HTH_LACI_1"/>
    <property type="match status" value="1"/>
</dbReference>
<dbReference type="Gene3D" id="3.40.50.2300">
    <property type="match status" value="2"/>
</dbReference>
<keyword evidence="2 5" id="KW-0238">DNA-binding</keyword>
<evidence type="ECO:0000256" key="3">
    <source>
        <dbReference type="ARBA" id="ARBA00023163"/>
    </source>
</evidence>
<organism evidence="5 6">
    <name type="scientific">Ferirhizobium litorale</name>
    <dbReference type="NCBI Taxonomy" id="2927786"/>
    <lineage>
        <taxon>Bacteria</taxon>
        <taxon>Pseudomonadati</taxon>
        <taxon>Pseudomonadota</taxon>
        <taxon>Alphaproteobacteria</taxon>
        <taxon>Hyphomicrobiales</taxon>
        <taxon>Rhizobiaceae</taxon>
        <taxon>Ferirhizobium</taxon>
    </lineage>
</organism>
<dbReference type="CDD" id="cd01392">
    <property type="entry name" value="HTH_LacI"/>
    <property type="match status" value="1"/>
</dbReference>
<dbReference type="Pfam" id="PF13377">
    <property type="entry name" value="Peripla_BP_3"/>
    <property type="match status" value="1"/>
</dbReference>
<evidence type="ECO:0000313" key="6">
    <source>
        <dbReference type="Proteomes" id="UP001161580"/>
    </source>
</evidence>
<dbReference type="AlphaFoldDB" id="A0AAE3QK45"/>
<dbReference type="InterPro" id="IPR028082">
    <property type="entry name" value="Peripla_BP_I"/>
</dbReference>
<protein>
    <submittedName>
        <fullName evidence="5">LacI family DNA-binding transcriptional regulator</fullName>
    </submittedName>
</protein>
<dbReference type="InterPro" id="IPR046335">
    <property type="entry name" value="LacI/GalR-like_sensor"/>
</dbReference>
<dbReference type="PROSITE" id="PS50932">
    <property type="entry name" value="HTH_LACI_2"/>
    <property type="match status" value="1"/>
</dbReference>
<keyword evidence="6" id="KW-1185">Reference proteome</keyword>
<sequence>MGVEARNRVRRGSGRPTLADVANLAGVGTITVSRALREPERVSVDLRQRINAAIDKLGYVLNPNARALASARADVIGVLVPSLTNNVFAEVLRGIHDGLGDTALQIQFGNTHYSTQEEERLLPVFLSQHPSALIVSGIDQTPATRRLLDEAGCPVVQIMEVGGDPVDMMVGFSHFEGGRTVTQHLIDVGCRRIGFIGARMDPRSLRRLSGYRAAMEQAGLFDAGLVTTTATPSSVSLGCELFRRARESAPDLDAVFCNNDDLAMGVLFACQRAGIAVPQRVCIAGFNDLDMMAVACPSITSVLTPRYEIGRRAITMAQDAIAGERPLEAVVDLGFELKIRESTDRPRC</sequence>
<dbReference type="Pfam" id="PF00356">
    <property type="entry name" value="LacI"/>
    <property type="match status" value="1"/>
</dbReference>
<gene>
    <name evidence="5" type="ORF">MRS75_22315</name>
</gene>
<dbReference type="SUPFAM" id="SSF53822">
    <property type="entry name" value="Periplasmic binding protein-like I"/>
    <property type="match status" value="1"/>
</dbReference>
<evidence type="ECO:0000256" key="2">
    <source>
        <dbReference type="ARBA" id="ARBA00023125"/>
    </source>
</evidence>
<name>A0AAE3QK45_9HYPH</name>
<keyword evidence="1" id="KW-0805">Transcription regulation</keyword>
<dbReference type="RefSeq" id="WP_311788781.1">
    <property type="nucleotide sequence ID" value="NZ_JALDYY010000019.1"/>
</dbReference>
<evidence type="ECO:0000256" key="1">
    <source>
        <dbReference type="ARBA" id="ARBA00023015"/>
    </source>
</evidence>
<comment type="caution">
    <text evidence="5">The sequence shown here is derived from an EMBL/GenBank/DDBJ whole genome shotgun (WGS) entry which is preliminary data.</text>
</comment>
<dbReference type="SUPFAM" id="SSF47413">
    <property type="entry name" value="lambda repressor-like DNA-binding domains"/>
    <property type="match status" value="1"/>
</dbReference>
<dbReference type="SMART" id="SM00354">
    <property type="entry name" value="HTH_LACI"/>
    <property type="match status" value="1"/>
</dbReference>
<dbReference type="EMBL" id="JALDYZ010000018">
    <property type="protein sequence ID" value="MDI7924801.1"/>
    <property type="molecule type" value="Genomic_DNA"/>
</dbReference>
<dbReference type="PANTHER" id="PTHR30146">
    <property type="entry name" value="LACI-RELATED TRANSCRIPTIONAL REPRESSOR"/>
    <property type="match status" value="1"/>
</dbReference>
<dbReference type="InterPro" id="IPR000843">
    <property type="entry name" value="HTH_LacI"/>
</dbReference>
<evidence type="ECO:0000259" key="4">
    <source>
        <dbReference type="PROSITE" id="PS50932"/>
    </source>
</evidence>
<dbReference type="InterPro" id="IPR010982">
    <property type="entry name" value="Lambda_DNA-bd_dom_sf"/>
</dbReference>
<reference evidence="5" key="1">
    <citation type="submission" date="2022-03" db="EMBL/GenBank/DDBJ databases">
        <title>Fererhizobium litorale gen. nov., sp. nov., isolated from sandy sediments of the Sea of Japan seashore.</title>
        <authorList>
            <person name="Romanenko L."/>
            <person name="Kurilenko V."/>
            <person name="Otstavnykh N."/>
            <person name="Svetashev V."/>
            <person name="Tekutyeva L."/>
            <person name="Isaeva M."/>
            <person name="Mikhailov V."/>
        </authorList>
    </citation>
    <scope>NUCLEOTIDE SEQUENCE</scope>
    <source>
        <strain evidence="5">KMM 9576</strain>
    </source>
</reference>
<dbReference type="GO" id="GO:0000976">
    <property type="term" value="F:transcription cis-regulatory region binding"/>
    <property type="evidence" value="ECO:0007669"/>
    <property type="project" value="TreeGrafter"/>
</dbReference>
<dbReference type="PANTHER" id="PTHR30146:SF2">
    <property type="entry name" value="HTH-TYPE TRANSCRIPTIONAL REGULATOR GNTR"/>
    <property type="match status" value="1"/>
</dbReference>
<dbReference type="Gene3D" id="1.10.260.40">
    <property type="entry name" value="lambda repressor-like DNA-binding domains"/>
    <property type="match status" value="1"/>
</dbReference>
<keyword evidence="3" id="KW-0804">Transcription</keyword>
<accession>A0AAE3QK45</accession>
<feature type="domain" description="HTH lacI-type" evidence="4">
    <location>
        <begin position="16"/>
        <end position="70"/>
    </location>
</feature>